<dbReference type="InterPro" id="IPR050279">
    <property type="entry name" value="Plant_def-hormone_signal"/>
</dbReference>
<dbReference type="PANTHER" id="PTHR31213">
    <property type="entry name" value="OS08G0374000 PROTEIN-RELATED"/>
    <property type="match status" value="1"/>
</dbReference>
<protein>
    <submittedName>
        <fullName evidence="3">Pathogenesis-related protein 1</fullName>
    </submittedName>
</protein>
<comment type="similarity">
    <text evidence="1">Belongs to the BetVI family.</text>
</comment>
<evidence type="ECO:0000259" key="2">
    <source>
        <dbReference type="Pfam" id="PF00407"/>
    </source>
</evidence>
<dbReference type="GO" id="GO:0010427">
    <property type="term" value="F:abscisic acid binding"/>
    <property type="evidence" value="ECO:0007669"/>
    <property type="project" value="TreeGrafter"/>
</dbReference>
<sequence>MSSSRTTEIEAAVPAPRLFKAAILDWHNLQAPEVGYGKIIGAAPVEGDIGGVGSIRQFHFASGGPFALIKERLDFLDVEKCEARSTDPT</sequence>
<dbReference type="PANTHER" id="PTHR31213:SF201">
    <property type="entry name" value="OS03G0300400 PROTEIN"/>
    <property type="match status" value="1"/>
</dbReference>
<feature type="domain" description="Bet v I/Major latex protein" evidence="2">
    <location>
        <begin position="3"/>
        <end position="80"/>
    </location>
</feature>
<dbReference type="InterPro" id="IPR023393">
    <property type="entry name" value="START-like_dom_sf"/>
</dbReference>
<dbReference type="Pfam" id="PF00407">
    <property type="entry name" value="Bet_v_1"/>
    <property type="match status" value="1"/>
</dbReference>
<dbReference type="GO" id="GO:0009738">
    <property type="term" value="P:abscisic acid-activated signaling pathway"/>
    <property type="evidence" value="ECO:0007669"/>
    <property type="project" value="TreeGrafter"/>
</dbReference>
<dbReference type="SUPFAM" id="SSF55961">
    <property type="entry name" value="Bet v1-like"/>
    <property type="match status" value="1"/>
</dbReference>
<evidence type="ECO:0000313" key="3">
    <source>
        <dbReference type="EMBL" id="KAF3322732.1"/>
    </source>
</evidence>
<proteinExistence type="inferred from homology"/>
<dbReference type="OrthoDB" id="1879545at2759"/>
<gene>
    <name evidence="3" type="ORF">FCM35_KLT12721</name>
</gene>
<evidence type="ECO:0000313" key="4">
    <source>
        <dbReference type="Proteomes" id="UP000623129"/>
    </source>
</evidence>
<dbReference type="Gene3D" id="3.30.530.20">
    <property type="match status" value="1"/>
</dbReference>
<dbReference type="GO" id="GO:0038023">
    <property type="term" value="F:signaling receptor activity"/>
    <property type="evidence" value="ECO:0007669"/>
    <property type="project" value="TreeGrafter"/>
</dbReference>
<dbReference type="AlphaFoldDB" id="A0A833QJE2"/>
<keyword evidence="4" id="KW-1185">Reference proteome</keyword>
<dbReference type="GO" id="GO:0004864">
    <property type="term" value="F:protein phosphatase inhibitor activity"/>
    <property type="evidence" value="ECO:0007669"/>
    <property type="project" value="TreeGrafter"/>
</dbReference>
<accession>A0A833QJE2</accession>
<organism evidence="3 4">
    <name type="scientific">Carex littledalei</name>
    <dbReference type="NCBI Taxonomy" id="544730"/>
    <lineage>
        <taxon>Eukaryota</taxon>
        <taxon>Viridiplantae</taxon>
        <taxon>Streptophyta</taxon>
        <taxon>Embryophyta</taxon>
        <taxon>Tracheophyta</taxon>
        <taxon>Spermatophyta</taxon>
        <taxon>Magnoliopsida</taxon>
        <taxon>Liliopsida</taxon>
        <taxon>Poales</taxon>
        <taxon>Cyperaceae</taxon>
        <taxon>Cyperoideae</taxon>
        <taxon>Cariceae</taxon>
        <taxon>Carex</taxon>
        <taxon>Carex subgen. Euthyceras</taxon>
    </lineage>
</organism>
<dbReference type="InterPro" id="IPR000916">
    <property type="entry name" value="Bet_v_I/MLP"/>
</dbReference>
<dbReference type="Proteomes" id="UP000623129">
    <property type="component" value="Unassembled WGS sequence"/>
</dbReference>
<dbReference type="EMBL" id="SWLB01000024">
    <property type="protein sequence ID" value="KAF3322732.1"/>
    <property type="molecule type" value="Genomic_DNA"/>
</dbReference>
<comment type="caution">
    <text evidence="3">The sequence shown here is derived from an EMBL/GenBank/DDBJ whole genome shotgun (WGS) entry which is preliminary data.</text>
</comment>
<evidence type="ECO:0000256" key="1">
    <source>
        <dbReference type="ARBA" id="ARBA00009744"/>
    </source>
</evidence>
<dbReference type="GO" id="GO:0006952">
    <property type="term" value="P:defense response"/>
    <property type="evidence" value="ECO:0007669"/>
    <property type="project" value="InterPro"/>
</dbReference>
<reference evidence="3" key="1">
    <citation type="submission" date="2020-01" db="EMBL/GenBank/DDBJ databases">
        <title>Genome sequence of Kobresia littledalei, the first chromosome-level genome in the family Cyperaceae.</title>
        <authorList>
            <person name="Qu G."/>
        </authorList>
    </citation>
    <scope>NUCLEOTIDE SEQUENCE</scope>
    <source>
        <strain evidence="3">C.B.Clarke</strain>
        <tissue evidence="3">Leaf</tissue>
    </source>
</reference>
<name>A0A833QJE2_9POAL</name>
<dbReference type="GO" id="GO:0005737">
    <property type="term" value="C:cytoplasm"/>
    <property type="evidence" value="ECO:0007669"/>
    <property type="project" value="TreeGrafter"/>
</dbReference>
<dbReference type="GO" id="GO:0005634">
    <property type="term" value="C:nucleus"/>
    <property type="evidence" value="ECO:0007669"/>
    <property type="project" value="TreeGrafter"/>
</dbReference>